<evidence type="ECO:0000259" key="1">
    <source>
        <dbReference type="Pfam" id="PF10593"/>
    </source>
</evidence>
<dbReference type="GO" id="GO:0004519">
    <property type="term" value="F:endonuclease activity"/>
    <property type="evidence" value="ECO:0007669"/>
    <property type="project" value="UniProtKB-KW"/>
</dbReference>
<proteinExistence type="predicted"/>
<keyword evidence="2" id="KW-0255">Endonuclease</keyword>
<dbReference type="EMBL" id="CACVAR010000120">
    <property type="protein sequence ID" value="CAA6803836.1"/>
    <property type="molecule type" value="Genomic_DNA"/>
</dbReference>
<reference evidence="2" key="1">
    <citation type="submission" date="2020-01" db="EMBL/GenBank/DDBJ databases">
        <authorList>
            <person name="Meier V. D."/>
            <person name="Meier V D."/>
        </authorList>
    </citation>
    <scope>NUCLEOTIDE SEQUENCE</scope>
    <source>
        <strain evidence="2">HLG_WM_MAG_03</strain>
    </source>
</reference>
<dbReference type="Pfam" id="PF10593">
    <property type="entry name" value="Z1"/>
    <property type="match status" value="1"/>
</dbReference>
<name>A0A6S6SC92_9BACT</name>
<feature type="domain" description="Putative endonuclease Z1" evidence="1">
    <location>
        <begin position="421"/>
        <end position="651"/>
    </location>
</feature>
<dbReference type="AlphaFoldDB" id="A0A6S6SC92"/>
<accession>A0A6S6SC92</accession>
<organism evidence="2">
    <name type="scientific">uncultured Sulfurovum sp</name>
    <dbReference type="NCBI Taxonomy" id="269237"/>
    <lineage>
        <taxon>Bacteria</taxon>
        <taxon>Pseudomonadati</taxon>
        <taxon>Campylobacterota</taxon>
        <taxon>Epsilonproteobacteria</taxon>
        <taxon>Campylobacterales</taxon>
        <taxon>Sulfurovaceae</taxon>
        <taxon>Sulfurovum</taxon>
        <taxon>environmental samples</taxon>
    </lineage>
</organism>
<evidence type="ECO:0000313" key="2">
    <source>
        <dbReference type="EMBL" id="CAA6803836.1"/>
    </source>
</evidence>
<keyword evidence="2" id="KW-0540">Nuclease</keyword>
<dbReference type="SUPFAM" id="SSF52540">
    <property type="entry name" value="P-loop containing nucleoside triphosphate hydrolases"/>
    <property type="match status" value="1"/>
</dbReference>
<keyword evidence="2" id="KW-0378">Hydrolase</keyword>
<gene>
    <name evidence="2" type="ORF">HELGO_WM35191</name>
</gene>
<dbReference type="InterPro" id="IPR027417">
    <property type="entry name" value="P-loop_NTPase"/>
</dbReference>
<sequence length="899" mass="103554">MNSYQKVKTHIFRILQDKQREKGLLEIDDISREVGNTEELIAQLGLDTFAQILSIENLLPLNQSDFTRMKKDLETHFDVKMNEGVLIQGNEQQNRDTTWWSNKSKLELDNYYWDRYKEYLKESLPPEVVKTIDDDTDVVMDNIENPVIDSFSRFGMVVGHVQSGKTANYSSLVCKAADAGYKFIVVIAGGINNLRDQTQERLNEAFVGIDRGKQVGVGSLNRSKLPISLTTVQKDFNTTDADKNSQGLNFDNINTPILLVIKKNTSTLTSVIVWLKNQYKNKIPNHAMLVIDDESDYASVNTNEEEDPTTINKKIRTLLEVFHKSAYVAYTATPYANIFIDHEVGAYENIYVDKKVKSANISEDLFPNDFIYALDAPSNYFGARKIFLDTNGKYLVPISDYLEDIPSTHKKDFELLSIPESLYEAMRVFVLNVAIRKLRGQGDKHNSMLIHATRFTAVHQKFYFHVDNYIESLKSNIIAYGSLPNPSEQSSLIQSLKDTFELRYLTLEEDAKPIWSDLLGSIVSTIESIVIREVHQDKKIDLEYRIERPTNAIVIGGTSLSRGYTLEGLSVSYFLRNTVFYDTLMQMGRWFGYRIGYQDLCKIYMSETMIDNFAQIIESTEDLMLDFKMMAKLKRTPNDFGLSVKNHPNSLLQVTAKNKLKNTTQYTHSMNLNGHLKETVRFNKDNKIHQKNFEVIKKLIFELASDKLIFVKKSFLWKGIDKSYVVDFLEKFETYQTDSIGAKNLMPIKHIQEYVNTIDTTWDIALYSGSEKEILFSDEVKIQTELRRSNYTDFKYYYQLGGRKLSQGNPEYIVLSQKDIDDINSREFPKGEKTKYVRSKLKNPILMLHILSTPSTDILPAFGICFPNNGLSETQTVEYTINKRKLQELRMDEESYDDK</sequence>
<dbReference type="InterPro" id="IPR018310">
    <property type="entry name" value="Put_endonuclease_Z1-dom"/>
</dbReference>
<protein>
    <submittedName>
        <fullName evidence="2">Endonuclease</fullName>
    </submittedName>
</protein>